<dbReference type="InterPro" id="IPR044516">
    <property type="entry name" value="UXS-like"/>
</dbReference>
<protein>
    <recommendedName>
        <fullName evidence="5">UDP-glucuronate decarboxylase</fullName>
        <ecNumber evidence="5">4.1.1.35</ecNumber>
    </recommendedName>
</protein>
<evidence type="ECO:0000256" key="7">
    <source>
        <dbReference type="ARBA" id="ARBA00022793"/>
    </source>
</evidence>
<dbReference type="Gene3D" id="3.40.50.720">
    <property type="entry name" value="NAD(P)-binding Rossmann-like Domain"/>
    <property type="match status" value="1"/>
</dbReference>
<organism evidence="15 16">
    <name type="scientific">Candidatus Auribacter fodinae</name>
    <dbReference type="NCBI Taxonomy" id="2093366"/>
    <lineage>
        <taxon>Bacteria</taxon>
        <taxon>Pseudomonadati</taxon>
        <taxon>Candidatus Auribacterota</taxon>
        <taxon>Candidatus Auribacteria</taxon>
        <taxon>Candidatus Auribacterales</taxon>
        <taxon>Candidatus Auribacteraceae</taxon>
        <taxon>Candidatus Auribacter</taxon>
    </lineage>
</organism>
<evidence type="ECO:0000256" key="3">
    <source>
        <dbReference type="ARBA" id="ARBA00005100"/>
    </source>
</evidence>
<evidence type="ECO:0000256" key="11">
    <source>
        <dbReference type="ARBA" id="ARBA00023034"/>
    </source>
</evidence>
<evidence type="ECO:0000313" key="15">
    <source>
        <dbReference type="EMBL" id="RJP59480.1"/>
    </source>
</evidence>
<evidence type="ECO:0000256" key="4">
    <source>
        <dbReference type="ARBA" id="ARBA00007505"/>
    </source>
</evidence>
<dbReference type="GO" id="GO:0005737">
    <property type="term" value="C:cytoplasm"/>
    <property type="evidence" value="ECO:0007669"/>
    <property type="project" value="TreeGrafter"/>
</dbReference>
<dbReference type="Proteomes" id="UP000266426">
    <property type="component" value="Unassembled WGS sequence"/>
</dbReference>
<dbReference type="InterPro" id="IPR036291">
    <property type="entry name" value="NAD(P)-bd_dom_sf"/>
</dbReference>
<comment type="similarity">
    <text evidence="4">Belongs to the NAD(P)-dependent epimerase/dehydratase family. UDP-glucuronic acid decarboxylase subfamily.</text>
</comment>
<dbReference type="Pfam" id="PF16363">
    <property type="entry name" value="GDP_Man_Dehyd"/>
    <property type="match status" value="1"/>
</dbReference>
<keyword evidence="6" id="KW-0812">Transmembrane</keyword>
<comment type="cofactor">
    <cofactor evidence="1">
        <name>NAD(+)</name>
        <dbReference type="ChEBI" id="CHEBI:57540"/>
    </cofactor>
</comment>
<gene>
    <name evidence="15" type="ORF">C4541_05970</name>
</gene>
<comment type="caution">
    <text evidence="15">The sequence shown here is derived from an EMBL/GenBank/DDBJ whole genome shotgun (WGS) entry which is preliminary data.</text>
</comment>
<evidence type="ECO:0000256" key="6">
    <source>
        <dbReference type="ARBA" id="ARBA00022692"/>
    </source>
</evidence>
<keyword evidence="11" id="KW-0333">Golgi apparatus</keyword>
<comment type="subcellular location">
    <subcellularLocation>
        <location evidence="2">Golgi apparatus</location>
        <location evidence="2">Golgi stack membrane</location>
        <topology evidence="2">Single-pass type II membrane protein</topology>
    </subcellularLocation>
</comment>
<dbReference type="PANTHER" id="PTHR43078">
    <property type="entry name" value="UDP-GLUCURONIC ACID DECARBOXYLASE-RELATED"/>
    <property type="match status" value="1"/>
</dbReference>
<keyword evidence="13" id="KW-0456">Lyase</keyword>
<dbReference type="EC" id="4.1.1.35" evidence="5"/>
<keyword evidence="9" id="KW-1133">Transmembrane helix</keyword>
<dbReference type="InterPro" id="IPR016040">
    <property type="entry name" value="NAD(P)-bd_dom"/>
</dbReference>
<evidence type="ECO:0000256" key="13">
    <source>
        <dbReference type="ARBA" id="ARBA00023239"/>
    </source>
</evidence>
<feature type="domain" description="NAD(P)-binding" evidence="14">
    <location>
        <begin position="4"/>
        <end position="312"/>
    </location>
</feature>
<evidence type="ECO:0000256" key="12">
    <source>
        <dbReference type="ARBA" id="ARBA00023136"/>
    </source>
</evidence>
<evidence type="ECO:0000256" key="2">
    <source>
        <dbReference type="ARBA" id="ARBA00004447"/>
    </source>
</evidence>
<reference evidence="15 16" key="1">
    <citation type="journal article" date="2017" name="ISME J.">
        <title>Energy and carbon metabolisms in a deep terrestrial subsurface fluid microbial community.</title>
        <authorList>
            <person name="Momper L."/>
            <person name="Jungbluth S.P."/>
            <person name="Lee M.D."/>
            <person name="Amend J.P."/>
        </authorList>
    </citation>
    <scope>NUCLEOTIDE SEQUENCE [LARGE SCALE GENOMIC DNA]</scope>
    <source>
        <strain evidence="15">SURF_26</strain>
    </source>
</reference>
<dbReference type="GO" id="GO:0042732">
    <property type="term" value="P:D-xylose metabolic process"/>
    <property type="evidence" value="ECO:0007669"/>
    <property type="project" value="InterPro"/>
</dbReference>
<keyword evidence="7" id="KW-0210">Decarboxylase</keyword>
<evidence type="ECO:0000256" key="8">
    <source>
        <dbReference type="ARBA" id="ARBA00022968"/>
    </source>
</evidence>
<evidence type="ECO:0000313" key="16">
    <source>
        <dbReference type="Proteomes" id="UP000266426"/>
    </source>
</evidence>
<keyword evidence="8" id="KW-0735">Signal-anchor</keyword>
<evidence type="ECO:0000259" key="14">
    <source>
        <dbReference type="Pfam" id="PF16363"/>
    </source>
</evidence>
<comment type="pathway">
    <text evidence="3">Nucleotide-sugar biosynthesis; UDP-alpha-D-xylose biosynthesis; UDP-alpha-D-xylose from UDP-alpha-D-glucuronate: step 1/1.</text>
</comment>
<dbReference type="UniPathway" id="UPA00796">
    <property type="reaction ID" value="UER00771"/>
</dbReference>
<dbReference type="EMBL" id="QZJZ01000048">
    <property type="protein sequence ID" value="RJP59480.1"/>
    <property type="molecule type" value="Genomic_DNA"/>
</dbReference>
<proteinExistence type="inferred from homology"/>
<dbReference type="SUPFAM" id="SSF51735">
    <property type="entry name" value="NAD(P)-binding Rossmann-fold domains"/>
    <property type="match status" value="1"/>
</dbReference>
<keyword evidence="12" id="KW-0472">Membrane</keyword>
<keyword evidence="10" id="KW-0520">NAD</keyword>
<dbReference type="GO" id="GO:0033320">
    <property type="term" value="P:UDP-D-xylose biosynthetic process"/>
    <property type="evidence" value="ECO:0007669"/>
    <property type="project" value="UniProtKB-UniPathway"/>
</dbReference>
<accession>A0A3A4R018</accession>
<dbReference type="PANTHER" id="PTHR43078:SF6">
    <property type="entry name" value="UDP-GLUCURONIC ACID DECARBOXYLASE 1"/>
    <property type="match status" value="1"/>
</dbReference>
<evidence type="ECO:0000256" key="5">
    <source>
        <dbReference type="ARBA" id="ARBA00012290"/>
    </source>
</evidence>
<evidence type="ECO:0000256" key="9">
    <source>
        <dbReference type="ARBA" id="ARBA00022989"/>
    </source>
</evidence>
<evidence type="ECO:0000256" key="1">
    <source>
        <dbReference type="ARBA" id="ARBA00001911"/>
    </source>
</evidence>
<name>A0A3A4R018_9BACT</name>
<dbReference type="PRINTS" id="PR01713">
    <property type="entry name" value="NUCEPIMERASE"/>
</dbReference>
<dbReference type="AlphaFoldDB" id="A0A3A4R018"/>
<evidence type="ECO:0000256" key="10">
    <source>
        <dbReference type="ARBA" id="ARBA00023027"/>
    </source>
</evidence>
<sequence>MHILITGGAGFIGSHLAERLLKDGHQVTVIDDLSTGRLENIQPLFDNPRFTFIRDTVLNETIMHILMEQCQQIYHLAAAVGVKLIVEKPVHTIETNIRGTEVVLQIASKFRRKVLLASTSEVYGKNSKVPFREEDDRLMGATFFSRWSYACSKAIDEFLGLAYHREYNIPITIVRLFNTVGPRQVGQYGMVIPRFVQQALAGKDITVYGDGNQSRCFTYVEDVISALIKLMATPAAEGDVFNIGSDEEISIMELARRIKAKTDSASKIVTIPYDQAYEKGFDDMTRRVPYLGKINKVIGYAPTFKLEQILERVIEYHKSIR</sequence>
<dbReference type="GO" id="GO:0048040">
    <property type="term" value="F:UDP-glucuronate decarboxylase activity"/>
    <property type="evidence" value="ECO:0007669"/>
    <property type="project" value="UniProtKB-EC"/>
</dbReference>
<dbReference type="GO" id="GO:0070403">
    <property type="term" value="F:NAD+ binding"/>
    <property type="evidence" value="ECO:0007669"/>
    <property type="project" value="InterPro"/>
</dbReference>